<evidence type="ECO:0000256" key="2">
    <source>
        <dbReference type="ARBA" id="ARBA00023054"/>
    </source>
</evidence>
<name>A0A914PYL1_9BILA</name>
<organism evidence="4 5">
    <name type="scientific">Panagrolaimus davidi</name>
    <dbReference type="NCBI Taxonomy" id="227884"/>
    <lineage>
        <taxon>Eukaryota</taxon>
        <taxon>Metazoa</taxon>
        <taxon>Ecdysozoa</taxon>
        <taxon>Nematoda</taxon>
        <taxon>Chromadorea</taxon>
        <taxon>Rhabditida</taxon>
        <taxon>Tylenchina</taxon>
        <taxon>Panagrolaimomorpha</taxon>
        <taxon>Panagrolaimoidea</taxon>
        <taxon>Panagrolaimidae</taxon>
        <taxon>Panagrolaimus</taxon>
    </lineage>
</organism>
<dbReference type="SMART" id="SM00784">
    <property type="entry name" value="SPT2"/>
    <property type="match status" value="1"/>
</dbReference>
<evidence type="ECO:0000313" key="5">
    <source>
        <dbReference type="WBParaSite" id="PDA_v2.g21555.t1"/>
    </source>
</evidence>
<dbReference type="WBParaSite" id="PDA_v2.g21555.t1">
    <property type="protein sequence ID" value="PDA_v2.g21555.t1"/>
    <property type="gene ID" value="PDA_v2.g21555"/>
</dbReference>
<proteinExistence type="inferred from homology"/>
<accession>A0A914PYL1</accession>
<sequence>MPLDRYNLVQKDRFAPPPSRDRYNPPPYNRHSIPPKRSRFEEEEDDYDDDDSMDDFIVDDEAEDVEKELRSVLRKYCRSDETVWQKREREIDLSKMNARFHDIDAEEKRSTRIARFEDMLEEHRGSKAL</sequence>
<dbReference type="InterPro" id="IPR013256">
    <property type="entry name" value="Chromatin_SPT2"/>
</dbReference>
<evidence type="ECO:0000256" key="1">
    <source>
        <dbReference type="ARBA" id="ARBA00006461"/>
    </source>
</evidence>
<feature type="compositionally biased region" description="Acidic residues" evidence="3">
    <location>
        <begin position="41"/>
        <end position="54"/>
    </location>
</feature>
<evidence type="ECO:0000313" key="4">
    <source>
        <dbReference type="Proteomes" id="UP000887578"/>
    </source>
</evidence>
<keyword evidence="2" id="KW-0175">Coiled coil</keyword>
<evidence type="ECO:0000256" key="3">
    <source>
        <dbReference type="SAM" id="MobiDB-lite"/>
    </source>
</evidence>
<dbReference type="Pfam" id="PF08243">
    <property type="entry name" value="SPT2"/>
    <property type="match status" value="1"/>
</dbReference>
<reference evidence="5" key="1">
    <citation type="submission" date="2022-11" db="UniProtKB">
        <authorList>
            <consortium name="WormBaseParasite"/>
        </authorList>
    </citation>
    <scope>IDENTIFICATION</scope>
</reference>
<dbReference type="AlphaFoldDB" id="A0A914PYL1"/>
<protein>
    <submittedName>
        <fullName evidence="5">Protein SPT2 homolog</fullName>
    </submittedName>
</protein>
<dbReference type="Proteomes" id="UP000887578">
    <property type="component" value="Unplaced"/>
</dbReference>
<feature type="compositionally biased region" description="Basic and acidic residues" evidence="3">
    <location>
        <begin position="10"/>
        <end position="23"/>
    </location>
</feature>
<comment type="similarity">
    <text evidence="1">Belongs to the SPT2 family.</text>
</comment>
<feature type="region of interest" description="Disordered" evidence="3">
    <location>
        <begin position="1"/>
        <end position="54"/>
    </location>
</feature>
<keyword evidence="4" id="KW-1185">Reference proteome</keyword>